<accession>A0ABP8U9C9</accession>
<dbReference type="InterPro" id="IPR029033">
    <property type="entry name" value="His_PPase_superfam"/>
</dbReference>
<dbReference type="EMBL" id="BAABHK010000004">
    <property type="protein sequence ID" value="GAA4625702.1"/>
    <property type="molecule type" value="Genomic_DNA"/>
</dbReference>
<keyword evidence="2" id="KW-1185">Reference proteome</keyword>
<name>A0ABP8U9C9_9ACTN</name>
<gene>
    <name evidence="1" type="ORF">GCM10023196_030880</name>
</gene>
<comment type="caution">
    <text evidence="1">The sequence shown here is derived from an EMBL/GenBank/DDBJ whole genome shotgun (WGS) entry which is preliminary data.</text>
</comment>
<sequence>MRKDMVGDGRLPLGGPATDAVTVLGHEAILTIRCCKFTGHDAKSGASATHAGGSRVSTSLLVVPHGETVWHAGKRYAGSGDIALAEKGRAPRRRRRLQPQV</sequence>
<organism evidence="1 2">
    <name type="scientific">Actinoallomurus vinaceus</name>
    <dbReference type="NCBI Taxonomy" id="1080074"/>
    <lineage>
        <taxon>Bacteria</taxon>
        <taxon>Bacillati</taxon>
        <taxon>Actinomycetota</taxon>
        <taxon>Actinomycetes</taxon>
        <taxon>Streptosporangiales</taxon>
        <taxon>Thermomonosporaceae</taxon>
        <taxon>Actinoallomurus</taxon>
    </lineage>
</organism>
<proteinExistence type="predicted"/>
<dbReference type="Proteomes" id="UP001501442">
    <property type="component" value="Unassembled WGS sequence"/>
</dbReference>
<protein>
    <submittedName>
        <fullName evidence="1">Uncharacterized protein</fullName>
    </submittedName>
</protein>
<evidence type="ECO:0000313" key="1">
    <source>
        <dbReference type="EMBL" id="GAA4625702.1"/>
    </source>
</evidence>
<evidence type="ECO:0000313" key="2">
    <source>
        <dbReference type="Proteomes" id="UP001501442"/>
    </source>
</evidence>
<dbReference type="SUPFAM" id="SSF53254">
    <property type="entry name" value="Phosphoglycerate mutase-like"/>
    <property type="match status" value="1"/>
</dbReference>
<reference evidence="2" key="1">
    <citation type="journal article" date="2019" name="Int. J. Syst. Evol. Microbiol.">
        <title>The Global Catalogue of Microorganisms (GCM) 10K type strain sequencing project: providing services to taxonomists for standard genome sequencing and annotation.</title>
        <authorList>
            <consortium name="The Broad Institute Genomics Platform"/>
            <consortium name="The Broad Institute Genome Sequencing Center for Infectious Disease"/>
            <person name="Wu L."/>
            <person name="Ma J."/>
        </authorList>
    </citation>
    <scope>NUCLEOTIDE SEQUENCE [LARGE SCALE GENOMIC DNA]</scope>
    <source>
        <strain evidence="2">JCM 17939</strain>
    </source>
</reference>